<evidence type="ECO:0000313" key="1">
    <source>
        <dbReference type="EMBL" id="EYE87308.1"/>
    </source>
</evidence>
<feature type="non-terminal residue" evidence="1">
    <location>
        <position position="129"/>
    </location>
</feature>
<comment type="caution">
    <text evidence="1">The sequence shown here is derived from an EMBL/GenBank/DDBJ whole genome shotgun (WGS) entry which is preliminary data.</text>
</comment>
<protein>
    <recommendedName>
        <fullName evidence="3">Abortive phage infection protein</fullName>
    </recommendedName>
</protein>
<accession>A0A017RRB3</accession>
<dbReference type="Gene3D" id="3.10.450.620">
    <property type="entry name" value="JHP933, nucleotidyltransferase-like core domain"/>
    <property type="match status" value="1"/>
</dbReference>
<sequence length="129" mass="14530">MSSIAMSLKAKIKNLAKSKDMSAQVILQNYMFERFLERISKSQYKNKFILKGGMLIAAIVGIDNRSTMDMDATIKGYPLNEETLSQAIKEICEINVGDDVIFSFVKVEAIREDDDYGGFRVSIKSMLDT</sequence>
<dbReference type="AlphaFoldDB" id="A0A017RRB3"/>
<dbReference type="STRING" id="1403537.Q428_14020"/>
<dbReference type="Proteomes" id="UP000019681">
    <property type="component" value="Unassembled WGS sequence"/>
</dbReference>
<evidence type="ECO:0000313" key="2">
    <source>
        <dbReference type="Proteomes" id="UP000019681"/>
    </source>
</evidence>
<dbReference type="EMBL" id="AZQP01000070">
    <property type="protein sequence ID" value="EYE87308.1"/>
    <property type="molecule type" value="Genomic_DNA"/>
</dbReference>
<dbReference type="InterPro" id="IPR014942">
    <property type="entry name" value="AbiEii"/>
</dbReference>
<name>A0A017RRB3_9CLOT</name>
<proteinExistence type="predicted"/>
<keyword evidence="2" id="KW-1185">Reference proteome</keyword>
<dbReference type="OrthoDB" id="9808443at2"/>
<organism evidence="1 2">
    <name type="scientific">Fervidicella metallireducens AeB</name>
    <dbReference type="NCBI Taxonomy" id="1403537"/>
    <lineage>
        <taxon>Bacteria</taxon>
        <taxon>Bacillati</taxon>
        <taxon>Bacillota</taxon>
        <taxon>Clostridia</taxon>
        <taxon>Eubacteriales</taxon>
        <taxon>Clostridiaceae</taxon>
        <taxon>Fervidicella</taxon>
    </lineage>
</organism>
<dbReference type="RefSeq" id="WP_035381653.1">
    <property type="nucleotide sequence ID" value="NZ_AZQP01000070.1"/>
</dbReference>
<reference evidence="1 2" key="1">
    <citation type="journal article" date="2014" name="Genome Announc.">
        <title>Draft Genome Sequence of Fervidicella metallireducens Strain AeBT, an Iron-Reducing Thermoanaerobe from the Great Artesian Basin.</title>
        <authorList>
            <person name="Patel B.K."/>
        </authorList>
    </citation>
    <scope>NUCLEOTIDE SEQUENCE [LARGE SCALE GENOMIC DNA]</scope>
    <source>
        <strain evidence="1 2">AeB</strain>
    </source>
</reference>
<gene>
    <name evidence="1" type="ORF">Q428_14020</name>
</gene>
<dbReference type="Pfam" id="PF08843">
    <property type="entry name" value="AbiEii"/>
    <property type="match status" value="1"/>
</dbReference>
<evidence type="ECO:0008006" key="3">
    <source>
        <dbReference type="Google" id="ProtNLM"/>
    </source>
</evidence>